<keyword evidence="1" id="KW-0067">ATP-binding</keyword>
<evidence type="ECO:0000313" key="1">
    <source>
        <dbReference type="EMBL" id="CAB3980189.1"/>
    </source>
</evidence>
<dbReference type="EMBL" id="CACRXK020000266">
    <property type="protein sequence ID" value="CAB3980189.1"/>
    <property type="molecule type" value="Genomic_DNA"/>
</dbReference>
<dbReference type="Gene3D" id="3.40.50.300">
    <property type="entry name" value="P-loop containing nucleotide triphosphate hydrolases"/>
    <property type="match status" value="1"/>
</dbReference>
<protein>
    <submittedName>
        <fullName evidence="1">ATP-dependent DNA helicase PIF1</fullName>
    </submittedName>
</protein>
<keyword evidence="1" id="KW-0347">Helicase</keyword>
<keyword evidence="1" id="KW-0547">Nucleotide-binding</keyword>
<reference evidence="1" key="1">
    <citation type="submission" date="2020-04" db="EMBL/GenBank/DDBJ databases">
        <authorList>
            <person name="Alioto T."/>
            <person name="Alioto T."/>
            <person name="Gomez Garrido J."/>
        </authorList>
    </citation>
    <scope>NUCLEOTIDE SEQUENCE</scope>
    <source>
        <strain evidence="1">A484AB</strain>
    </source>
</reference>
<dbReference type="GO" id="GO:0004386">
    <property type="term" value="F:helicase activity"/>
    <property type="evidence" value="ECO:0007669"/>
    <property type="project" value="UniProtKB-KW"/>
</dbReference>
<dbReference type="Proteomes" id="UP001152795">
    <property type="component" value="Unassembled WGS sequence"/>
</dbReference>
<name>A0A6S7FVA5_PARCT</name>
<feature type="non-terminal residue" evidence="1">
    <location>
        <position position="338"/>
    </location>
</feature>
<sequence>EQNVAIDYLFREENDIKLNALISIIWIHVFKLIGDHIVQNADEITFNLGRQHFTDAVAELYEFYIGTNFSNYVNAIFACDQPTAAQRAVIIQLSNQVFEEFLEYATLSTVCTKQECCDLLEENVITPFAKLEQSSLYAETLQITEGRQYRERGLLHITDNTYHFFMILEQKRVELLNINRLHQENKEMVSKAIAVIDKDTSIRRCWLNCFSHTCVENQLNRIEMMLKRILFHYVNMGTNQFSRDFRLAYKVKKTAELHKKVQQKRKNNMKKLKVCHFWGSEFRNDYGKLGVLCAFFPDILAVAITATASSSDVVKIKESLGLKKCNYIIGNPDSKYLL</sequence>
<organism evidence="1 2">
    <name type="scientific">Paramuricea clavata</name>
    <name type="common">Red gorgonian</name>
    <name type="synonym">Violescent sea-whip</name>
    <dbReference type="NCBI Taxonomy" id="317549"/>
    <lineage>
        <taxon>Eukaryota</taxon>
        <taxon>Metazoa</taxon>
        <taxon>Cnidaria</taxon>
        <taxon>Anthozoa</taxon>
        <taxon>Octocorallia</taxon>
        <taxon>Malacalcyonacea</taxon>
        <taxon>Plexauridae</taxon>
        <taxon>Paramuricea</taxon>
    </lineage>
</organism>
<evidence type="ECO:0000313" key="2">
    <source>
        <dbReference type="Proteomes" id="UP001152795"/>
    </source>
</evidence>
<dbReference type="InterPro" id="IPR027417">
    <property type="entry name" value="P-loop_NTPase"/>
</dbReference>
<accession>A0A6S7FVA5</accession>
<gene>
    <name evidence="1" type="ORF">PACLA_8A054458</name>
</gene>
<proteinExistence type="predicted"/>
<keyword evidence="2" id="KW-1185">Reference proteome</keyword>
<comment type="caution">
    <text evidence="1">The sequence shown here is derived from an EMBL/GenBank/DDBJ whole genome shotgun (WGS) entry which is preliminary data.</text>
</comment>
<keyword evidence="1" id="KW-0378">Hydrolase</keyword>
<dbReference type="AlphaFoldDB" id="A0A6S7FVA5"/>